<dbReference type="Proteomes" id="UP001216253">
    <property type="component" value="Unassembled WGS sequence"/>
</dbReference>
<feature type="domain" description="Glycosyl transferase family 1" evidence="1">
    <location>
        <begin position="204"/>
        <end position="370"/>
    </location>
</feature>
<evidence type="ECO:0000259" key="1">
    <source>
        <dbReference type="Pfam" id="PF00534"/>
    </source>
</evidence>
<evidence type="ECO:0000313" key="2">
    <source>
        <dbReference type="EMBL" id="MDE8650461.1"/>
    </source>
</evidence>
<dbReference type="EMBL" id="JARESE010000001">
    <property type="protein sequence ID" value="MDE8650461.1"/>
    <property type="molecule type" value="Genomic_DNA"/>
</dbReference>
<protein>
    <submittedName>
        <fullName evidence="2">Glycosyltransferase family 4 protein</fullName>
    </submittedName>
</protein>
<reference evidence="2 3" key="1">
    <citation type="submission" date="2023-03" db="EMBL/GenBank/DDBJ databases">
        <title>NovoSphingobium album sp. nov. isolated from polycyclic aromatic hydrocarbons- and heavy-metal polluted soil.</title>
        <authorList>
            <person name="Liu Z."/>
            <person name="Wang K."/>
        </authorList>
    </citation>
    <scope>NUCLEOTIDE SEQUENCE [LARGE SCALE GENOMIC DNA]</scope>
    <source>
        <strain evidence="2 3">H3SJ31-1</strain>
    </source>
</reference>
<dbReference type="RefSeq" id="WP_275226541.1">
    <property type="nucleotide sequence ID" value="NZ_JARESE010000001.1"/>
</dbReference>
<dbReference type="InterPro" id="IPR001296">
    <property type="entry name" value="Glyco_trans_1"/>
</dbReference>
<keyword evidence="3" id="KW-1185">Reference proteome</keyword>
<dbReference type="SUPFAM" id="SSF53756">
    <property type="entry name" value="UDP-Glycosyltransferase/glycogen phosphorylase"/>
    <property type="match status" value="1"/>
</dbReference>
<dbReference type="PANTHER" id="PTHR12526:SF635">
    <property type="entry name" value="GLYCOSYL TRANSFERASE GROUP 1"/>
    <property type="match status" value="1"/>
</dbReference>
<organism evidence="2 3">
    <name type="scientific">Novosphingobium album</name>
    <name type="common">ex Liu et al. 2023</name>
    <dbReference type="NCBI Taxonomy" id="3031130"/>
    <lineage>
        <taxon>Bacteria</taxon>
        <taxon>Pseudomonadati</taxon>
        <taxon>Pseudomonadota</taxon>
        <taxon>Alphaproteobacteria</taxon>
        <taxon>Sphingomonadales</taxon>
        <taxon>Sphingomonadaceae</taxon>
        <taxon>Novosphingobium</taxon>
    </lineage>
</organism>
<dbReference type="Gene3D" id="3.40.50.2000">
    <property type="entry name" value="Glycogen Phosphorylase B"/>
    <property type="match status" value="2"/>
</dbReference>
<dbReference type="PANTHER" id="PTHR12526">
    <property type="entry name" value="GLYCOSYLTRANSFERASE"/>
    <property type="match status" value="1"/>
</dbReference>
<name>A0ABT5WKA8_9SPHN</name>
<sequence length="409" mass="43745">MEFERLRPERITVFATGTEGYGIRRCLVAMAEGLAARGVAVHFAALSGTGRLADVLKQRQWPATVFAEGPPRSVSGGGLGKLVGIGSRGGAQIAAARRLARCVRETGSEAILLCSPLETLAASAAARMTGVKAFWMVPNEINSGYPLDLNKRLYRALFRHGNLVPLANSRFTDASLGPGAFQRHVCHLGIDPAEFDPALDGNRTRAGLGIPDEAVVIGLFARMVENKGQLQMLRAIATLGGKARDVHLLLCGGPMDTPYVAKLREEAAAHGIADRIHLMGEQNDMLGFYQVSDIVANSRLDPEPFGLSVIEGMMLGKPVLAHRAGGPAETVVDGKTGWLIPSPDLEAFTAALERVLADRPRWPDMSAQARAHALAHFTAAHMVERVLAVMRQNLHAVTARVDLPGEGGR</sequence>
<evidence type="ECO:0000313" key="3">
    <source>
        <dbReference type="Proteomes" id="UP001216253"/>
    </source>
</evidence>
<comment type="caution">
    <text evidence="2">The sequence shown here is derived from an EMBL/GenBank/DDBJ whole genome shotgun (WGS) entry which is preliminary data.</text>
</comment>
<dbReference type="CDD" id="cd03801">
    <property type="entry name" value="GT4_PimA-like"/>
    <property type="match status" value="1"/>
</dbReference>
<dbReference type="Pfam" id="PF00534">
    <property type="entry name" value="Glycos_transf_1"/>
    <property type="match status" value="1"/>
</dbReference>
<accession>A0ABT5WKA8</accession>
<gene>
    <name evidence="2" type="ORF">PYV00_01855</name>
</gene>
<proteinExistence type="predicted"/>